<feature type="domain" description="PAS" evidence="7">
    <location>
        <begin position="318"/>
        <end position="375"/>
    </location>
</feature>
<feature type="domain" description="Histidine kinase" evidence="6">
    <location>
        <begin position="718"/>
        <end position="907"/>
    </location>
</feature>
<dbReference type="InterPro" id="IPR013656">
    <property type="entry name" value="PAS_4"/>
</dbReference>
<dbReference type="NCBIfam" id="TIGR00229">
    <property type="entry name" value="sensory_box"/>
    <property type="match status" value="3"/>
</dbReference>
<dbReference type="GO" id="GO:0004673">
    <property type="term" value="F:protein histidine kinase activity"/>
    <property type="evidence" value="ECO:0007669"/>
    <property type="project" value="UniProtKB-EC"/>
</dbReference>
<dbReference type="SMART" id="SM00091">
    <property type="entry name" value="PAS"/>
    <property type="match status" value="5"/>
</dbReference>
<evidence type="ECO:0000256" key="5">
    <source>
        <dbReference type="ARBA" id="ARBA00022777"/>
    </source>
</evidence>
<evidence type="ECO:0000313" key="9">
    <source>
        <dbReference type="EMBL" id="KAA9034422.1"/>
    </source>
</evidence>
<feature type="domain" description="PAC" evidence="8">
    <location>
        <begin position="643"/>
        <end position="695"/>
    </location>
</feature>
<dbReference type="InterPro" id="IPR005467">
    <property type="entry name" value="His_kinase_dom"/>
</dbReference>
<dbReference type="Pfam" id="PF08448">
    <property type="entry name" value="PAS_4"/>
    <property type="match status" value="1"/>
</dbReference>
<dbReference type="InterPro" id="IPR013655">
    <property type="entry name" value="PAS_fold_3"/>
</dbReference>
<feature type="domain" description="PAS" evidence="7">
    <location>
        <begin position="188"/>
        <end position="230"/>
    </location>
</feature>
<keyword evidence="5" id="KW-0418">Kinase</keyword>
<dbReference type="Proteomes" id="UP000326903">
    <property type="component" value="Unassembled WGS sequence"/>
</dbReference>
<dbReference type="InterPro" id="IPR035965">
    <property type="entry name" value="PAS-like_dom_sf"/>
</dbReference>
<dbReference type="Pfam" id="PF00989">
    <property type="entry name" value="PAS"/>
    <property type="match status" value="1"/>
</dbReference>
<evidence type="ECO:0000259" key="7">
    <source>
        <dbReference type="PROSITE" id="PS50112"/>
    </source>
</evidence>
<dbReference type="InterPro" id="IPR003594">
    <property type="entry name" value="HATPase_dom"/>
</dbReference>
<dbReference type="EMBL" id="VYQF01000015">
    <property type="protein sequence ID" value="KAA9034422.1"/>
    <property type="molecule type" value="Genomic_DNA"/>
</dbReference>
<keyword evidence="4" id="KW-0808">Transferase</keyword>
<dbReference type="PANTHER" id="PTHR43304:SF1">
    <property type="entry name" value="PAC DOMAIN-CONTAINING PROTEIN"/>
    <property type="match status" value="1"/>
</dbReference>
<feature type="domain" description="PAS" evidence="7">
    <location>
        <begin position="571"/>
        <end position="641"/>
    </location>
</feature>
<dbReference type="CDD" id="cd00130">
    <property type="entry name" value="PAS"/>
    <property type="match status" value="4"/>
</dbReference>
<dbReference type="InterPro" id="IPR036890">
    <property type="entry name" value="HATPase_C_sf"/>
</dbReference>
<dbReference type="Pfam" id="PF13426">
    <property type="entry name" value="PAS_9"/>
    <property type="match status" value="2"/>
</dbReference>
<protein>
    <recommendedName>
        <fullName evidence="2">histidine kinase</fullName>
        <ecNumber evidence="2">2.7.13.3</ecNumber>
    </recommendedName>
</protein>
<accession>A0A5J5IAM0</accession>
<feature type="domain" description="PAC" evidence="8">
    <location>
        <begin position="135"/>
        <end position="187"/>
    </location>
</feature>
<dbReference type="SMART" id="SM00387">
    <property type="entry name" value="HATPase_c"/>
    <property type="match status" value="1"/>
</dbReference>
<dbReference type="InterPro" id="IPR052162">
    <property type="entry name" value="Sensor_kinase/Photoreceptor"/>
</dbReference>
<dbReference type="GO" id="GO:0006355">
    <property type="term" value="P:regulation of DNA-templated transcription"/>
    <property type="evidence" value="ECO:0007669"/>
    <property type="project" value="InterPro"/>
</dbReference>
<dbReference type="Pfam" id="PF02518">
    <property type="entry name" value="HATPase_c"/>
    <property type="match status" value="1"/>
</dbReference>
<evidence type="ECO:0000256" key="3">
    <source>
        <dbReference type="ARBA" id="ARBA00022553"/>
    </source>
</evidence>
<dbReference type="Gene3D" id="2.10.70.100">
    <property type="match status" value="1"/>
</dbReference>
<dbReference type="Pfam" id="PF08447">
    <property type="entry name" value="PAS_3"/>
    <property type="match status" value="1"/>
</dbReference>
<evidence type="ECO:0000313" key="10">
    <source>
        <dbReference type="Proteomes" id="UP000326903"/>
    </source>
</evidence>
<comment type="caution">
    <text evidence="9">The sequence shown here is derived from an EMBL/GenBank/DDBJ whole genome shotgun (WGS) entry which is preliminary data.</text>
</comment>
<dbReference type="SUPFAM" id="SSF55785">
    <property type="entry name" value="PYP-like sensor domain (PAS domain)"/>
    <property type="match status" value="5"/>
</dbReference>
<feature type="domain" description="PAC" evidence="8">
    <location>
        <begin position="259"/>
        <end position="310"/>
    </location>
</feature>
<dbReference type="Gene3D" id="3.30.565.10">
    <property type="entry name" value="Histidine kinase-like ATPase, C-terminal domain"/>
    <property type="match status" value="1"/>
</dbReference>
<dbReference type="SUPFAM" id="SSF55874">
    <property type="entry name" value="ATPase domain of HSP90 chaperone/DNA topoisomerase II/histidine kinase"/>
    <property type="match status" value="1"/>
</dbReference>
<dbReference type="InterPro" id="IPR000014">
    <property type="entry name" value="PAS"/>
</dbReference>
<dbReference type="EC" id="2.7.13.3" evidence="2"/>
<evidence type="ECO:0000256" key="2">
    <source>
        <dbReference type="ARBA" id="ARBA00012438"/>
    </source>
</evidence>
<name>A0A5J5IAM0_9BACT</name>
<dbReference type="Gene3D" id="3.30.450.20">
    <property type="entry name" value="PAS domain"/>
    <property type="match status" value="5"/>
</dbReference>
<dbReference type="PROSITE" id="PS50113">
    <property type="entry name" value="PAC"/>
    <property type="match status" value="3"/>
</dbReference>
<evidence type="ECO:0000256" key="4">
    <source>
        <dbReference type="ARBA" id="ARBA00022679"/>
    </source>
</evidence>
<dbReference type="PROSITE" id="PS50109">
    <property type="entry name" value="HIS_KIN"/>
    <property type="match status" value="1"/>
</dbReference>
<dbReference type="SMART" id="SM00086">
    <property type="entry name" value="PAC"/>
    <property type="match status" value="5"/>
</dbReference>
<dbReference type="AlphaFoldDB" id="A0A5J5IAM0"/>
<dbReference type="PANTHER" id="PTHR43304">
    <property type="entry name" value="PHYTOCHROME-LIKE PROTEIN CPH1"/>
    <property type="match status" value="1"/>
</dbReference>
<proteinExistence type="predicted"/>
<dbReference type="InterPro" id="IPR000700">
    <property type="entry name" value="PAS-assoc_C"/>
</dbReference>
<dbReference type="CDD" id="cd16917">
    <property type="entry name" value="HATPase_UhpB-NarQ-NarX-like"/>
    <property type="match status" value="1"/>
</dbReference>
<dbReference type="InterPro" id="IPR001610">
    <property type="entry name" value="PAC"/>
</dbReference>
<reference evidence="9 10" key="1">
    <citation type="submission" date="2019-09" db="EMBL/GenBank/DDBJ databases">
        <title>Draft genome sequence of Ginsengibacter sp. BR5-29.</title>
        <authorList>
            <person name="Im W.-T."/>
        </authorList>
    </citation>
    <scope>NUCLEOTIDE SEQUENCE [LARGE SCALE GENOMIC DNA]</scope>
    <source>
        <strain evidence="9 10">BR5-29</strain>
    </source>
</reference>
<comment type="catalytic activity">
    <reaction evidence="1">
        <text>ATP + protein L-histidine = ADP + protein N-phospho-L-histidine.</text>
        <dbReference type="EC" id="2.7.13.3"/>
    </reaction>
</comment>
<keyword evidence="3" id="KW-0597">Phosphoprotein</keyword>
<dbReference type="PROSITE" id="PS50112">
    <property type="entry name" value="PAS"/>
    <property type="match status" value="3"/>
</dbReference>
<gene>
    <name evidence="9" type="ORF">FW778_22335</name>
</gene>
<organism evidence="9 10">
    <name type="scientific">Ginsengibacter hankyongi</name>
    <dbReference type="NCBI Taxonomy" id="2607284"/>
    <lineage>
        <taxon>Bacteria</taxon>
        <taxon>Pseudomonadati</taxon>
        <taxon>Bacteroidota</taxon>
        <taxon>Chitinophagia</taxon>
        <taxon>Chitinophagales</taxon>
        <taxon>Chitinophagaceae</taxon>
        <taxon>Ginsengibacter</taxon>
    </lineage>
</organism>
<evidence type="ECO:0000259" key="6">
    <source>
        <dbReference type="PROSITE" id="PS50109"/>
    </source>
</evidence>
<evidence type="ECO:0000256" key="1">
    <source>
        <dbReference type="ARBA" id="ARBA00000085"/>
    </source>
</evidence>
<dbReference type="InterPro" id="IPR013767">
    <property type="entry name" value="PAS_fold"/>
</dbReference>
<evidence type="ECO:0000259" key="8">
    <source>
        <dbReference type="PROSITE" id="PS50113"/>
    </source>
</evidence>
<sequence length="907" mass="102540">MLPGLDNLYSNHANRLCFHKHNFNMRKKYYNVETPGRDMSSQYSSTDFKNDATSNETSAHLSRVLLATRAASIGIWEYVFEQKRLIADDVLMSHFGKTVPGYSGNYEILWDYVHPDDKKRVAEEYKKALNDRADLAFEYRITWDDGSLHYIKLNAVFQWDVSGKPISLVGSSQNITSQKEAGYALRESEAKFRTFYENIQDALLLTVTDGNILAANPAASEIFQMTEEEICRAGRLGLVDLSDPRLQPLIAERARNGWAKGEVTCIRKDGTTFPGEITSVIFVNASGENRTSMVIRDLSESRNAEKNLIATSCALQQAVNGLNKILDSSLDMICSVNEEGRFVTVSSAAERILGYKPDELTNTSFIDLVLKEDVEITLKEDVKIRNGQSVTIFENRYIHKNGSIVPLLWSAAWDDNDKVTYCIAKDVTEKKVLEKAVELERQRFLDLYAQAPSCMGVIKGPTYVYELANPLYLQLIDKKDIIGKTVKEVLPELESQGIFELLDGVYNTGETFSASEMLVKFDFHGDGQLVDTYLNFIYQAHRDIENKIDGIFFFAIDVTEQVLSRKKIEESAKRYRQIVETAQEGIWLIDENNITTFVNKKLCEILEYSEEEMMGREIYDFMDEDGKELAATMMVEKQEGQSGQKNFKYIAKSGKEIWTTLSANPLFNEDNRYKGALAMVTDITERIVLEKQLLDEKINNQKEIAKAAISGQEKERREIGAELHDNVNQLLATANLFLGHSLHLAEGYKPFIINSQEYVLTAIEEIRKLTKALVGPSKAKEMDLIVSIKDLVTDILRVGEIKIRFAHDSYCEPVSDDGLKLVIYRIIQEQLNNILKHAEATEIAIDLKYENGRISLAIEDNGKGFDTNANRNGIGLKNIQHRAEIYNGEVSIRSSPGNGCTVSVIFQ</sequence>
<keyword evidence="10" id="KW-1185">Reference proteome</keyword>